<comment type="caution">
    <text evidence="2">The sequence shown here is derived from an EMBL/GenBank/DDBJ whole genome shotgun (WGS) entry which is preliminary data.</text>
</comment>
<dbReference type="RefSeq" id="WP_331790291.1">
    <property type="nucleotide sequence ID" value="NZ_JAVFKM010000053.1"/>
</dbReference>
<evidence type="ECO:0000313" key="3">
    <source>
        <dbReference type="Proteomes" id="UP001348265"/>
    </source>
</evidence>
<proteinExistence type="predicted"/>
<gene>
    <name evidence="2" type="ORF">RB636_41155</name>
</gene>
<feature type="compositionally biased region" description="Basic and acidic residues" evidence="1">
    <location>
        <begin position="1"/>
        <end position="19"/>
    </location>
</feature>
<organism evidence="2 3">
    <name type="scientific">Streptomyces chrestomyceticus</name>
    <dbReference type="NCBI Taxonomy" id="68185"/>
    <lineage>
        <taxon>Bacteria</taxon>
        <taxon>Bacillati</taxon>
        <taxon>Actinomycetota</taxon>
        <taxon>Actinomycetes</taxon>
        <taxon>Kitasatosporales</taxon>
        <taxon>Streptomycetaceae</taxon>
        <taxon>Streptomyces</taxon>
    </lineage>
</organism>
<sequence>MCEARSIRHAEQAAEEKPRSVPHRGTALPTPDDPGRLPSPWWVPDNGLHSLEQELHRELPPEHLLYGARVHAAARCEACDVVLFRVTDRPLPWAVAHLTWGGRQEQYPWPRATPLATLNDLLAQHPSHDGAIDS</sequence>
<accession>A0ABU7X7V5</accession>
<protein>
    <submittedName>
        <fullName evidence="2">Uncharacterized protein</fullName>
    </submittedName>
</protein>
<reference evidence="2 3" key="1">
    <citation type="submission" date="2023-08" db="EMBL/GenBank/DDBJ databases">
        <authorList>
            <person name="Sharma P."/>
            <person name="Verma V."/>
            <person name="Mohan M.K."/>
            <person name="Dubey A.K."/>
        </authorList>
    </citation>
    <scope>NUCLEOTIDE SEQUENCE [LARGE SCALE GENOMIC DNA]</scope>
    <source>
        <strain evidence="2 3">ADP4</strain>
    </source>
</reference>
<keyword evidence="3" id="KW-1185">Reference proteome</keyword>
<name>A0ABU7X7V5_9ACTN</name>
<evidence type="ECO:0000313" key="2">
    <source>
        <dbReference type="EMBL" id="MEF3119557.1"/>
    </source>
</evidence>
<dbReference type="EMBL" id="JAVFKM010000053">
    <property type="protein sequence ID" value="MEF3119557.1"/>
    <property type="molecule type" value="Genomic_DNA"/>
</dbReference>
<evidence type="ECO:0000256" key="1">
    <source>
        <dbReference type="SAM" id="MobiDB-lite"/>
    </source>
</evidence>
<feature type="region of interest" description="Disordered" evidence="1">
    <location>
        <begin position="1"/>
        <end position="41"/>
    </location>
</feature>
<dbReference type="Proteomes" id="UP001348265">
    <property type="component" value="Unassembled WGS sequence"/>
</dbReference>